<gene>
    <name evidence="5" type="ORF">ACFOVU_09270</name>
</gene>
<dbReference type="Proteomes" id="UP001595847">
    <property type="component" value="Unassembled WGS sequence"/>
</dbReference>
<name>A0ABV8FMA4_9ACTN</name>
<dbReference type="PANTHER" id="PTHR30146:SF109">
    <property type="entry name" value="HTH-TYPE TRANSCRIPTIONAL REGULATOR GALS"/>
    <property type="match status" value="1"/>
</dbReference>
<dbReference type="SMART" id="SM00354">
    <property type="entry name" value="HTH_LACI"/>
    <property type="match status" value="1"/>
</dbReference>
<comment type="caution">
    <text evidence="5">The sequence shown here is derived from an EMBL/GenBank/DDBJ whole genome shotgun (WGS) entry which is preliminary data.</text>
</comment>
<accession>A0ABV8FMA4</accession>
<proteinExistence type="predicted"/>
<dbReference type="Gene3D" id="3.40.50.2300">
    <property type="match status" value="2"/>
</dbReference>
<sequence>MPPEEATTAPGPAKPPTIHDVARLAGVSTSTVSRVLDPRVPPSRSAAAERVRRAADELGYTPHSVASSLRRRGTSTIGVLVPRLTDTVMAILYEELARACQARGYFAVVATTDDHPDTQRSAARSLLQRRVDGLVLSTARLDDPYLAELRRTNTPHALALRTDGHSPASVGDDELGGYLATRHLIDLGHRDIACVAGPAYTSSSTRRRDGFLRALAEAGITPRPAWVRESAFSMEAGEEAARALLSGAERPTAIFAINDNTAVGVLSTAMRAGLDVPRELSIVGYNDIPLAGRLPLPLTTMRVPFRDIATAAVGLVLDPAAPDATVVRPPTLIPRASTAPPG</sequence>
<dbReference type="SUPFAM" id="SSF53822">
    <property type="entry name" value="Periplasmic binding protein-like I"/>
    <property type="match status" value="1"/>
</dbReference>
<dbReference type="Gene3D" id="1.10.260.40">
    <property type="entry name" value="lambda repressor-like DNA-binding domains"/>
    <property type="match status" value="1"/>
</dbReference>
<dbReference type="InterPro" id="IPR010982">
    <property type="entry name" value="Lambda_DNA-bd_dom_sf"/>
</dbReference>
<evidence type="ECO:0000259" key="4">
    <source>
        <dbReference type="PROSITE" id="PS50932"/>
    </source>
</evidence>
<evidence type="ECO:0000313" key="6">
    <source>
        <dbReference type="Proteomes" id="UP001595847"/>
    </source>
</evidence>
<evidence type="ECO:0000256" key="3">
    <source>
        <dbReference type="ARBA" id="ARBA00023163"/>
    </source>
</evidence>
<dbReference type="PROSITE" id="PS50932">
    <property type="entry name" value="HTH_LACI_2"/>
    <property type="match status" value="1"/>
</dbReference>
<evidence type="ECO:0000256" key="1">
    <source>
        <dbReference type="ARBA" id="ARBA00023015"/>
    </source>
</evidence>
<keyword evidence="6" id="KW-1185">Reference proteome</keyword>
<dbReference type="InterPro" id="IPR000843">
    <property type="entry name" value="HTH_LacI"/>
</dbReference>
<dbReference type="EMBL" id="JBHSBH010000007">
    <property type="protein sequence ID" value="MFC3996102.1"/>
    <property type="molecule type" value="Genomic_DNA"/>
</dbReference>
<dbReference type="InterPro" id="IPR046335">
    <property type="entry name" value="LacI/GalR-like_sensor"/>
</dbReference>
<dbReference type="PRINTS" id="PR00036">
    <property type="entry name" value="HTHLACI"/>
</dbReference>
<organism evidence="5 6">
    <name type="scientific">Nocardiopsis sediminis</name>
    <dbReference type="NCBI Taxonomy" id="1778267"/>
    <lineage>
        <taxon>Bacteria</taxon>
        <taxon>Bacillati</taxon>
        <taxon>Actinomycetota</taxon>
        <taxon>Actinomycetes</taxon>
        <taxon>Streptosporangiales</taxon>
        <taxon>Nocardiopsidaceae</taxon>
        <taxon>Nocardiopsis</taxon>
    </lineage>
</organism>
<dbReference type="SUPFAM" id="SSF47413">
    <property type="entry name" value="lambda repressor-like DNA-binding domains"/>
    <property type="match status" value="1"/>
</dbReference>
<dbReference type="Pfam" id="PF00356">
    <property type="entry name" value="LacI"/>
    <property type="match status" value="1"/>
</dbReference>
<protein>
    <submittedName>
        <fullName evidence="5">LacI family DNA-binding transcriptional regulator</fullName>
    </submittedName>
</protein>
<keyword evidence="1" id="KW-0805">Transcription regulation</keyword>
<keyword evidence="3" id="KW-0804">Transcription</keyword>
<feature type="domain" description="HTH lacI-type" evidence="4">
    <location>
        <begin position="16"/>
        <end position="71"/>
    </location>
</feature>
<dbReference type="CDD" id="cd01392">
    <property type="entry name" value="HTH_LacI"/>
    <property type="match status" value="1"/>
</dbReference>
<dbReference type="CDD" id="cd06285">
    <property type="entry name" value="PBP1_LacI-like"/>
    <property type="match status" value="1"/>
</dbReference>
<evidence type="ECO:0000256" key="2">
    <source>
        <dbReference type="ARBA" id="ARBA00023125"/>
    </source>
</evidence>
<keyword evidence="2 5" id="KW-0238">DNA-binding</keyword>
<evidence type="ECO:0000313" key="5">
    <source>
        <dbReference type="EMBL" id="MFC3996102.1"/>
    </source>
</evidence>
<dbReference type="GO" id="GO:0003677">
    <property type="term" value="F:DNA binding"/>
    <property type="evidence" value="ECO:0007669"/>
    <property type="project" value="UniProtKB-KW"/>
</dbReference>
<dbReference type="PROSITE" id="PS00356">
    <property type="entry name" value="HTH_LACI_1"/>
    <property type="match status" value="1"/>
</dbReference>
<dbReference type="InterPro" id="IPR028082">
    <property type="entry name" value="Peripla_BP_I"/>
</dbReference>
<dbReference type="RefSeq" id="WP_378531862.1">
    <property type="nucleotide sequence ID" value="NZ_JBHSBH010000007.1"/>
</dbReference>
<dbReference type="Pfam" id="PF13377">
    <property type="entry name" value="Peripla_BP_3"/>
    <property type="match status" value="1"/>
</dbReference>
<reference evidence="6" key="1">
    <citation type="journal article" date="2019" name="Int. J. Syst. Evol. Microbiol.">
        <title>The Global Catalogue of Microorganisms (GCM) 10K type strain sequencing project: providing services to taxonomists for standard genome sequencing and annotation.</title>
        <authorList>
            <consortium name="The Broad Institute Genomics Platform"/>
            <consortium name="The Broad Institute Genome Sequencing Center for Infectious Disease"/>
            <person name="Wu L."/>
            <person name="Ma J."/>
        </authorList>
    </citation>
    <scope>NUCLEOTIDE SEQUENCE [LARGE SCALE GENOMIC DNA]</scope>
    <source>
        <strain evidence="6">TBRC 1826</strain>
    </source>
</reference>
<dbReference type="PANTHER" id="PTHR30146">
    <property type="entry name" value="LACI-RELATED TRANSCRIPTIONAL REPRESSOR"/>
    <property type="match status" value="1"/>
</dbReference>